<proteinExistence type="predicted"/>
<dbReference type="PANTHER" id="PTHR31157:SF1">
    <property type="entry name" value="SCP DOMAIN-CONTAINING PROTEIN"/>
    <property type="match status" value="1"/>
</dbReference>
<feature type="region of interest" description="Disordered" evidence="1">
    <location>
        <begin position="74"/>
        <end position="154"/>
    </location>
</feature>
<dbReference type="NCBIfam" id="TIGR02909">
    <property type="entry name" value="spore_YkwD"/>
    <property type="match status" value="1"/>
</dbReference>
<organism evidence="4 5">
    <name type="scientific">Halobacillus seohaensis</name>
    <dbReference type="NCBI Taxonomy" id="447421"/>
    <lineage>
        <taxon>Bacteria</taxon>
        <taxon>Bacillati</taxon>
        <taxon>Bacillota</taxon>
        <taxon>Bacilli</taxon>
        <taxon>Bacillales</taxon>
        <taxon>Bacillaceae</taxon>
        <taxon>Halobacillus</taxon>
    </lineage>
</organism>
<accession>A0ABW2EQT4</accession>
<evidence type="ECO:0000313" key="5">
    <source>
        <dbReference type="Proteomes" id="UP001596410"/>
    </source>
</evidence>
<dbReference type="InterPro" id="IPR035940">
    <property type="entry name" value="CAP_sf"/>
</dbReference>
<evidence type="ECO:0000256" key="1">
    <source>
        <dbReference type="SAM" id="MobiDB-lite"/>
    </source>
</evidence>
<dbReference type="EMBL" id="JBHSZV010000041">
    <property type="protein sequence ID" value="MFC7063266.1"/>
    <property type="molecule type" value="Genomic_DNA"/>
</dbReference>
<evidence type="ECO:0000313" key="4">
    <source>
        <dbReference type="EMBL" id="MFC7063266.1"/>
    </source>
</evidence>
<dbReference type="RefSeq" id="WP_204711785.1">
    <property type="nucleotide sequence ID" value="NZ_JBHSZV010000041.1"/>
</dbReference>
<dbReference type="Proteomes" id="UP001596410">
    <property type="component" value="Unassembled WGS sequence"/>
</dbReference>
<reference evidence="5" key="1">
    <citation type="journal article" date="2019" name="Int. J. Syst. Evol. Microbiol.">
        <title>The Global Catalogue of Microorganisms (GCM) 10K type strain sequencing project: providing services to taxonomists for standard genome sequencing and annotation.</title>
        <authorList>
            <consortium name="The Broad Institute Genomics Platform"/>
            <consortium name="The Broad Institute Genome Sequencing Center for Infectious Disease"/>
            <person name="Wu L."/>
            <person name="Ma J."/>
        </authorList>
    </citation>
    <scope>NUCLEOTIDE SEQUENCE [LARGE SCALE GENOMIC DNA]</scope>
    <source>
        <strain evidence="5">CGMCC 4.1621</strain>
    </source>
</reference>
<feature type="chain" id="PRO_5046439647" evidence="2">
    <location>
        <begin position="26"/>
        <end position="276"/>
    </location>
</feature>
<protein>
    <submittedName>
        <fullName evidence="4">CAP domain-containing protein</fullName>
    </submittedName>
</protein>
<feature type="compositionally biased region" description="Low complexity" evidence="1">
    <location>
        <begin position="95"/>
        <end position="121"/>
    </location>
</feature>
<dbReference type="PANTHER" id="PTHR31157">
    <property type="entry name" value="SCP DOMAIN-CONTAINING PROTEIN"/>
    <property type="match status" value="1"/>
</dbReference>
<dbReference type="CDD" id="cd05379">
    <property type="entry name" value="CAP_bacterial"/>
    <property type="match status" value="1"/>
</dbReference>
<dbReference type="Gene3D" id="3.40.33.10">
    <property type="entry name" value="CAP"/>
    <property type="match status" value="1"/>
</dbReference>
<dbReference type="Pfam" id="PF00188">
    <property type="entry name" value="CAP"/>
    <property type="match status" value="1"/>
</dbReference>
<feature type="signal peptide" evidence="2">
    <location>
        <begin position="1"/>
        <end position="25"/>
    </location>
</feature>
<gene>
    <name evidence="4" type="ORF">ACFQIC_15735</name>
</gene>
<sequence length="276" mass="30609">MKRKSIIISGALALSLLTAPATSLASTGDSQGYQAEQKDSHVEKAFEWISQNEDLLKVNNSQNIDLQSLFDQLQQGHQNTEQPAPAEEQPEAEQPEAPVEQPADQQPTQKEQQTTEAPQEQPAEEETTEEQPTEEATQEETNTEQAETSSEVSAFEQQVVELTNEERAKEGLAPLKLDTELSGVAKDKSLDMQQNGYFSHNSPTYGSPFDMMNEYGIDYTTAGENIARGQTSPEQVVEGWMNSEGHRKNIMNSSFTHIGVGHAENGNYWTQMFIAK</sequence>
<dbReference type="InterPro" id="IPR014044">
    <property type="entry name" value="CAP_dom"/>
</dbReference>
<feature type="compositionally biased region" description="Acidic residues" evidence="1">
    <location>
        <begin position="122"/>
        <end position="142"/>
    </location>
</feature>
<comment type="caution">
    <text evidence="4">The sequence shown here is derived from an EMBL/GenBank/DDBJ whole genome shotgun (WGS) entry which is preliminary data.</text>
</comment>
<dbReference type="SUPFAM" id="SSF55797">
    <property type="entry name" value="PR-1-like"/>
    <property type="match status" value="1"/>
</dbReference>
<keyword evidence="2" id="KW-0732">Signal</keyword>
<feature type="domain" description="SCP" evidence="3">
    <location>
        <begin position="161"/>
        <end position="273"/>
    </location>
</feature>
<evidence type="ECO:0000256" key="2">
    <source>
        <dbReference type="SAM" id="SignalP"/>
    </source>
</evidence>
<keyword evidence="5" id="KW-1185">Reference proteome</keyword>
<name>A0ABW2EQT4_9BACI</name>
<dbReference type="InterPro" id="IPR014258">
    <property type="entry name" value="CAP_domain_YkwD-like"/>
</dbReference>
<evidence type="ECO:0000259" key="3">
    <source>
        <dbReference type="Pfam" id="PF00188"/>
    </source>
</evidence>